<evidence type="ECO:0000313" key="1">
    <source>
        <dbReference type="EMBL" id="KWV59294.1"/>
    </source>
</evidence>
<organism evidence="1 2">
    <name type="scientific">Bradyrhizobium macuxiense</name>
    <dbReference type="NCBI Taxonomy" id="1755647"/>
    <lineage>
        <taxon>Bacteria</taxon>
        <taxon>Pseudomonadati</taxon>
        <taxon>Pseudomonadota</taxon>
        <taxon>Alphaproteobacteria</taxon>
        <taxon>Hyphomicrobiales</taxon>
        <taxon>Nitrobacteraceae</taxon>
        <taxon>Bradyrhizobium</taxon>
    </lineage>
</organism>
<gene>
    <name evidence="1" type="ORF">AS156_32020</name>
</gene>
<sequence>MVLPGGWVISELIPSLVMRPTLEAPTVPVPELRAAPMPFASAAPEGCTNASEVENAMAVAKAILARLRM</sequence>
<keyword evidence="2" id="KW-1185">Reference proteome</keyword>
<accession>A0A109K2K0</accession>
<name>A0A109K2K0_9BRAD</name>
<evidence type="ECO:0000313" key="2">
    <source>
        <dbReference type="Proteomes" id="UP000057737"/>
    </source>
</evidence>
<protein>
    <submittedName>
        <fullName evidence="1">Uncharacterized protein</fullName>
    </submittedName>
</protein>
<comment type="caution">
    <text evidence="1">The sequence shown here is derived from an EMBL/GenBank/DDBJ whole genome shotgun (WGS) entry which is preliminary data.</text>
</comment>
<reference evidence="1 2" key="1">
    <citation type="submission" date="2015-11" db="EMBL/GenBank/DDBJ databases">
        <title>Draft Genome Sequence of the Strain BR 10303 (Bradyrhizobium sp.) isolated from nodules of Centrolobium paraense.</title>
        <authorList>
            <person name="Zelli J.E."/>
            <person name="Simoes-Araujo J.L."/>
            <person name="Barauna A.C."/>
            <person name="Silva K."/>
        </authorList>
    </citation>
    <scope>NUCLEOTIDE SEQUENCE [LARGE SCALE GENOMIC DNA]</scope>
    <source>
        <strain evidence="1 2">BR 10303</strain>
    </source>
</reference>
<proteinExistence type="predicted"/>
<dbReference type="EMBL" id="LNCU01000032">
    <property type="protein sequence ID" value="KWV59294.1"/>
    <property type="molecule type" value="Genomic_DNA"/>
</dbReference>
<dbReference type="AlphaFoldDB" id="A0A109K2K0"/>
<dbReference type="Proteomes" id="UP000057737">
    <property type="component" value="Unassembled WGS sequence"/>
</dbReference>